<proteinExistence type="predicted"/>
<reference evidence="1 2" key="1">
    <citation type="submission" date="2018-02" db="EMBL/GenBank/DDBJ databases">
        <authorList>
            <person name="Rodrigo-Torres L."/>
            <person name="Arahal R. D."/>
            <person name="Lucena T."/>
        </authorList>
    </citation>
    <scope>NUCLEOTIDE SEQUENCE [LARGE SCALE GENOMIC DNA]</scope>
    <source>
        <strain evidence="1 2">CECT 9267</strain>
    </source>
</reference>
<accession>A0AAE8J3K9</accession>
<dbReference type="Pfam" id="PF12691">
    <property type="entry name" value="Phage_tail_terminator_6"/>
    <property type="match status" value="1"/>
</dbReference>
<gene>
    <name evidence="1" type="ORF">LAS9267_00238</name>
</gene>
<sequence length="130" mass="15016">MDFMERLKDNINSLPDLPMKLTLGYLTAKDSLVLYALPGGQVIREYYDGVKDQSLNYEIGIKTKDQQKANATLWQIQTHLEQVEELISSNSSFQFQKLRVSNKPFLSDQDEQGFFIYLLDVQADLTTFKK</sequence>
<organism evidence="1 2">
    <name type="scientific">Latilactobacillus sakei</name>
    <name type="common">Lactobacillus sakei</name>
    <dbReference type="NCBI Taxonomy" id="1599"/>
    <lineage>
        <taxon>Bacteria</taxon>
        <taxon>Bacillati</taxon>
        <taxon>Bacillota</taxon>
        <taxon>Bacilli</taxon>
        <taxon>Lactobacillales</taxon>
        <taxon>Lactobacillaceae</taxon>
        <taxon>Latilactobacillus</taxon>
    </lineage>
</organism>
<dbReference type="EMBL" id="OKRC01000001">
    <property type="protein sequence ID" value="SPE18691.1"/>
    <property type="molecule type" value="Genomic_DNA"/>
</dbReference>
<dbReference type="AlphaFoldDB" id="A0AAE8J3K9"/>
<comment type="caution">
    <text evidence="1">The sequence shown here is derived from an EMBL/GenBank/DDBJ whole genome shotgun (WGS) entry which is preliminary data.</text>
</comment>
<dbReference type="RefSeq" id="WP_105300000.1">
    <property type="nucleotide sequence ID" value="NZ_OKRC01000001.1"/>
</dbReference>
<name>A0AAE8J3K9_LATSK</name>
<protein>
    <submittedName>
        <fullName evidence="1">Minor capsid protein from bacteriophage</fullName>
    </submittedName>
</protein>
<evidence type="ECO:0000313" key="1">
    <source>
        <dbReference type="EMBL" id="SPE18691.1"/>
    </source>
</evidence>
<dbReference type="Proteomes" id="UP000239650">
    <property type="component" value="Unassembled WGS sequence"/>
</dbReference>
<evidence type="ECO:0000313" key="2">
    <source>
        <dbReference type="Proteomes" id="UP000239650"/>
    </source>
</evidence>
<dbReference type="InterPro" id="IPR024411">
    <property type="entry name" value="Tail_terminator_phage"/>
</dbReference>